<feature type="non-terminal residue" evidence="1">
    <location>
        <position position="1"/>
    </location>
</feature>
<reference evidence="2" key="2">
    <citation type="submission" date="2019-06" db="EMBL/GenBank/DDBJ databases">
        <title>Co-occurence of chitin degradation, pigmentation and bioactivity in marine Pseudoalteromonas.</title>
        <authorList>
            <person name="Sonnenschein E.C."/>
            <person name="Bech P.K."/>
        </authorList>
    </citation>
    <scope>NUCLEOTIDE SEQUENCE [LARGE SCALE GENOMIC DNA]</scope>
    <source>
        <strain evidence="2">S2233</strain>
    </source>
</reference>
<protein>
    <submittedName>
        <fullName evidence="1">Oxidoreductase</fullName>
    </submittedName>
</protein>
<dbReference type="Proteomes" id="UP000305730">
    <property type="component" value="Unassembled WGS sequence"/>
</dbReference>
<organism evidence="1 2">
    <name type="scientific">Pseudoalteromonas citrea</name>
    <dbReference type="NCBI Taxonomy" id="43655"/>
    <lineage>
        <taxon>Bacteria</taxon>
        <taxon>Pseudomonadati</taxon>
        <taxon>Pseudomonadota</taxon>
        <taxon>Gammaproteobacteria</taxon>
        <taxon>Alteromonadales</taxon>
        <taxon>Pseudoalteromonadaceae</taxon>
        <taxon>Pseudoalteromonas</taxon>
    </lineage>
</organism>
<accession>A0ABY2W3G3</accession>
<name>A0ABY2W3G3_9GAMM</name>
<comment type="caution">
    <text evidence="1">The sequence shown here is derived from an EMBL/GenBank/DDBJ whole genome shotgun (WGS) entry which is preliminary data.</text>
</comment>
<evidence type="ECO:0000313" key="2">
    <source>
        <dbReference type="Proteomes" id="UP000305730"/>
    </source>
</evidence>
<sequence length="99" mass="10525">EKLGEDLVYTQSDFAGLADALQLHFGAAEVQGALDLTGTHTQQLISHLIFCGRVSCLAGLPAIEQHVLMKKAPNIGIVSLCGSWLSNSVCAQQRMAFIG</sequence>
<evidence type="ECO:0000313" key="1">
    <source>
        <dbReference type="EMBL" id="TMP35051.1"/>
    </source>
</evidence>
<feature type="non-terminal residue" evidence="1">
    <location>
        <position position="99"/>
    </location>
</feature>
<dbReference type="EMBL" id="PNCK01000250">
    <property type="protein sequence ID" value="TMP35051.1"/>
    <property type="molecule type" value="Genomic_DNA"/>
</dbReference>
<proteinExistence type="predicted"/>
<reference evidence="1 2" key="1">
    <citation type="submission" date="2017-12" db="EMBL/GenBank/DDBJ databases">
        <authorList>
            <person name="Paulsen S."/>
            <person name="Gram L.K."/>
        </authorList>
    </citation>
    <scope>NUCLEOTIDE SEQUENCE [LARGE SCALE GENOMIC DNA]</scope>
    <source>
        <strain evidence="1 2">S2233</strain>
    </source>
</reference>
<keyword evidence="2" id="KW-1185">Reference proteome</keyword>
<gene>
    <name evidence="1" type="ORF">CWB97_23015</name>
</gene>